<protein>
    <submittedName>
        <fullName evidence="4">Uncharacterized protein</fullName>
    </submittedName>
</protein>
<feature type="compositionally biased region" description="Low complexity" evidence="2">
    <location>
        <begin position="218"/>
        <end position="229"/>
    </location>
</feature>
<name>A0AAW1RHR0_9CHLO</name>
<feature type="region of interest" description="Disordered" evidence="2">
    <location>
        <begin position="218"/>
        <end position="237"/>
    </location>
</feature>
<organism evidence="4 5">
    <name type="scientific">Elliptochloris bilobata</name>
    <dbReference type="NCBI Taxonomy" id="381761"/>
    <lineage>
        <taxon>Eukaryota</taxon>
        <taxon>Viridiplantae</taxon>
        <taxon>Chlorophyta</taxon>
        <taxon>core chlorophytes</taxon>
        <taxon>Trebouxiophyceae</taxon>
        <taxon>Trebouxiophyceae incertae sedis</taxon>
        <taxon>Elliptochloris clade</taxon>
        <taxon>Elliptochloris</taxon>
    </lineage>
</organism>
<dbReference type="InterPro" id="IPR050994">
    <property type="entry name" value="At_inactive_RLKs"/>
</dbReference>
<evidence type="ECO:0000256" key="3">
    <source>
        <dbReference type="SAM" id="SignalP"/>
    </source>
</evidence>
<dbReference type="InterPro" id="IPR032675">
    <property type="entry name" value="LRR_dom_sf"/>
</dbReference>
<proteinExistence type="predicted"/>
<dbReference type="Pfam" id="PF00560">
    <property type="entry name" value="LRR_1"/>
    <property type="match status" value="2"/>
</dbReference>
<dbReference type="PANTHER" id="PTHR48010:SF58">
    <property type="entry name" value="RECEPTOR PROTEIN KINASE-LIKE PROTEIN ZAR1"/>
    <property type="match status" value="1"/>
</dbReference>
<feature type="signal peptide" evidence="3">
    <location>
        <begin position="1"/>
        <end position="22"/>
    </location>
</feature>
<comment type="caution">
    <text evidence="4">The sequence shown here is derived from an EMBL/GenBank/DDBJ whole genome shotgun (WGS) entry which is preliminary data.</text>
</comment>
<evidence type="ECO:0000313" key="5">
    <source>
        <dbReference type="Proteomes" id="UP001445335"/>
    </source>
</evidence>
<dbReference type="Proteomes" id="UP001445335">
    <property type="component" value="Unassembled WGS sequence"/>
</dbReference>
<gene>
    <name evidence="4" type="ORF">WJX81_001570</name>
</gene>
<dbReference type="AlphaFoldDB" id="A0AAW1RHR0"/>
<dbReference type="EMBL" id="JALJOU010000037">
    <property type="protein sequence ID" value="KAK9833272.1"/>
    <property type="molecule type" value="Genomic_DNA"/>
</dbReference>
<accession>A0AAW1RHR0</accession>
<feature type="chain" id="PRO_5043452586" evidence="3">
    <location>
        <begin position="23"/>
        <end position="237"/>
    </location>
</feature>
<dbReference type="Gene3D" id="3.80.10.10">
    <property type="entry name" value="Ribonuclease Inhibitor"/>
    <property type="match status" value="1"/>
</dbReference>
<comment type="subcellular location">
    <subcellularLocation>
        <location evidence="1">Cytoplasm</location>
        <location evidence="1">Cytoskeleton</location>
        <location evidence="1">Cilium axoneme</location>
    </subcellularLocation>
</comment>
<dbReference type="InterPro" id="IPR001611">
    <property type="entry name" value="Leu-rich_rpt"/>
</dbReference>
<dbReference type="PANTHER" id="PTHR48010">
    <property type="entry name" value="OS05G0588300 PROTEIN"/>
    <property type="match status" value="1"/>
</dbReference>
<evidence type="ECO:0000256" key="1">
    <source>
        <dbReference type="ARBA" id="ARBA00004430"/>
    </source>
</evidence>
<keyword evidence="3" id="KW-0732">Signal</keyword>
<keyword evidence="5" id="KW-1185">Reference proteome</keyword>
<sequence>MILQILFAFILLLLAIAPPALSQTEPKPIVEHLGMLVWAEEVSNFQAVFQQRGWHGWGRDTNDVCPTSQPQVTAANASRAGTGLSGPLSSLDNLLDGHMMSLLSLDLSHNRFAGELEGAWATAYHLQELHLAGQAADLTGRLPGAWAAPGAFPRLQVLNLAGNQLSGPIPAAWARDPEAADGSAFPRLRTAALLPGNSWLCGPVPEGLPLAVLSNSSAGSSSLGLATGAREQLATSG</sequence>
<evidence type="ECO:0000313" key="4">
    <source>
        <dbReference type="EMBL" id="KAK9833272.1"/>
    </source>
</evidence>
<dbReference type="GO" id="GO:0005930">
    <property type="term" value="C:axoneme"/>
    <property type="evidence" value="ECO:0007669"/>
    <property type="project" value="UniProtKB-SubCell"/>
</dbReference>
<dbReference type="SUPFAM" id="SSF52058">
    <property type="entry name" value="L domain-like"/>
    <property type="match status" value="1"/>
</dbReference>
<evidence type="ECO:0000256" key="2">
    <source>
        <dbReference type="SAM" id="MobiDB-lite"/>
    </source>
</evidence>
<reference evidence="4 5" key="1">
    <citation type="journal article" date="2024" name="Nat. Commun.">
        <title>Phylogenomics reveals the evolutionary origins of lichenization in chlorophyte algae.</title>
        <authorList>
            <person name="Puginier C."/>
            <person name="Libourel C."/>
            <person name="Otte J."/>
            <person name="Skaloud P."/>
            <person name="Haon M."/>
            <person name="Grisel S."/>
            <person name="Petersen M."/>
            <person name="Berrin J.G."/>
            <person name="Delaux P.M."/>
            <person name="Dal Grande F."/>
            <person name="Keller J."/>
        </authorList>
    </citation>
    <scope>NUCLEOTIDE SEQUENCE [LARGE SCALE GENOMIC DNA]</scope>
    <source>
        <strain evidence="4 5">SAG 245.80</strain>
    </source>
</reference>